<reference evidence="2 3" key="1">
    <citation type="journal article" date="2016" name="Nat. Commun.">
        <title>Thousands of microbial genomes shed light on interconnected biogeochemical processes in an aquifer system.</title>
        <authorList>
            <person name="Anantharaman K."/>
            <person name="Brown C.T."/>
            <person name="Hug L.A."/>
            <person name="Sharon I."/>
            <person name="Castelle C.J."/>
            <person name="Probst A.J."/>
            <person name="Thomas B.C."/>
            <person name="Singh A."/>
            <person name="Wilkins M.J."/>
            <person name="Karaoz U."/>
            <person name="Brodie E.L."/>
            <person name="Williams K.H."/>
            <person name="Hubbard S.S."/>
            <person name="Banfield J.F."/>
        </authorList>
    </citation>
    <scope>NUCLEOTIDE SEQUENCE [LARGE SCALE GENOMIC DNA]</scope>
</reference>
<comment type="caution">
    <text evidence="2">The sequence shown here is derived from an EMBL/GenBank/DDBJ whole genome shotgun (WGS) entry which is preliminary data.</text>
</comment>
<keyword evidence="1" id="KW-1133">Transmembrane helix</keyword>
<dbReference type="EMBL" id="MFCP01000008">
    <property type="protein sequence ID" value="OGE29287.1"/>
    <property type="molecule type" value="Genomic_DNA"/>
</dbReference>
<evidence type="ECO:0000256" key="1">
    <source>
        <dbReference type="SAM" id="Phobius"/>
    </source>
</evidence>
<dbReference type="Proteomes" id="UP000177555">
    <property type="component" value="Unassembled WGS sequence"/>
</dbReference>
<gene>
    <name evidence="2" type="ORF">A2867_05400</name>
</gene>
<keyword evidence="1" id="KW-0812">Transmembrane</keyword>
<evidence type="ECO:0000313" key="2">
    <source>
        <dbReference type="EMBL" id="OGE29287.1"/>
    </source>
</evidence>
<feature type="transmembrane region" description="Helical" evidence="1">
    <location>
        <begin position="7"/>
        <end position="29"/>
    </location>
</feature>
<evidence type="ECO:0000313" key="3">
    <source>
        <dbReference type="Proteomes" id="UP000177555"/>
    </source>
</evidence>
<proteinExistence type="predicted"/>
<name>A0A1F5JKX5_9BACT</name>
<sequence>MKNGFSVLEVILAVAIFMIFSTGAVMTVVQGYNTNRLGTENTVASQFAAEGAEAVRSIKNRGYSNLTNFNAVGLQRNNPGNYWEFKTEGTNNILAHNNSDNYVRTVKVENVNRDGSGNVVSSGGALDPDTKKITSTVTWNFNSARPETTSLISYLSDWRKPIVSGGPIMMVYSKTTSTPFYRIWDGSAWSAEASAQNVGGNINYIVLKSSRTRNEAVLATLDSNGNIYAQVWDGTSWGTPTLMANVGTTFAVYRSFDLEYEKSNDRSVIVFLPNSTSVDPAYRIWDGSNWTPATTITAPPTTGVIRWIETAQNPISTSNEIAMIMLDANIDVYGMTWSGSGWSNMGVATVWDATASTADRKAVDVAYEQTSGRAMFIWGDATATDQYYRIWNSSSLTAATLLDIPASGGVANWVKLVTRPNSNELMYGVQDAKADLNTRKWSGSAWDTDTQHPEYDKAVENITSMNFDLVWETNSANPGKAWILWGDGAAISKKQWSGSAWGSATTLTGSDDTSFIRLKADLNSGAIFAGIYESATSKTDDIWESHLTGGGTSWNAENTIWAGPISAEPVYFRVDISAP</sequence>
<dbReference type="AlphaFoldDB" id="A0A1F5JKX5"/>
<accession>A0A1F5JKX5</accession>
<organism evidence="2 3">
    <name type="scientific">Candidatus Daviesbacteria bacterium RIFCSPHIGHO2_01_FULL_40_11</name>
    <dbReference type="NCBI Taxonomy" id="1797762"/>
    <lineage>
        <taxon>Bacteria</taxon>
        <taxon>Candidatus Daviesiibacteriota</taxon>
    </lineage>
</organism>
<keyword evidence="1" id="KW-0472">Membrane</keyword>
<protein>
    <submittedName>
        <fullName evidence="2">Uncharacterized protein</fullName>
    </submittedName>
</protein>